<reference evidence="3 5" key="2">
    <citation type="submission" date="2019-03" db="EMBL/GenBank/DDBJ databases">
        <title>Genomics of glacier-inhabiting Cryobacterium strains.</title>
        <authorList>
            <person name="Liu Q."/>
            <person name="Xin Y.-H."/>
        </authorList>
    </citation>
    <scope>NUCLEOTIDE SEQUENCE [LARGE SCALE GENOMIC DNA]</scope>
    <source>
        <strain evidence="3 5">Hh8</strain>
    </source>
</reference>
<evidence type="ECO:0000256" key="1">
    <source>
        <dbReference type="SAM" id="MobiDB-lite"/>
    </source>
</evidence>
<dbReference type="EMBL" id="FNIB01000018">
    <property type="protein sequence ID" value="SDO43935.1"/>
    <property type="molecule type" value="Genomic_DNA"/>
</dbReference>
<feature type="compositionally biased region" description="Basic and acidic residues" evidence="1">
    <location>
        <begin position="1"/>
        <end position="10"/>
    </location>
</feature>
<evidence type="ECO:0000313" key="2">
    <source>
        <dbReference type="EMBL" id="SDO43935.1"/>
    </source>
</evidence>
<feature type="compositionally biased region" description="Basic residues" evidence="1">
    <location>
        <begin position="12"/>
        <end position="21"/>
    </location>
</feature>
<evidence type="ECO:0000313" key="5">
    <source>
        <dbReference type="Proteomes" id="UP000298252"/>
    </source>
</evidence>
<reference evidence="2 4" key="1">
    <citation type="submission" date="2016-10" db="EMBL/GenBank/DDBJ databases">
        <authorList>
            <person name="Varghese N."/>
            <person name="Submissions S."/>
        </authorList>
    </citation>
    <scope>NUCLEOTIDE SEQUENCE [LARGE SCALE GENOMIC DNA]</scope>
    <source>
        <strain evidence="2 4">CGMCC 1.11215</strain>
    </source>
</reference>
<dbReference type="Proteomes" id="UP000199639">
    <property type="component" value="Unassembled WGS sequence"/>
</dbReference>
<dbReference type="AlphaFoldDB" id="A0A4R8UXZ2"/>
<dbReference type="RefSeq" id="WP_092342135.1">
    <property type="nucleotide sequence ID" value="NZ_FNIB01000018.1"/>
</dbReference>
<dbReference type="Proteomes" id="UP000298252">
    <property type="component" value="Unassembled WGS sequence"/>
</dbReference>
<proteinExistence type="predicted"/>
<name>A0A4R8UXZ2_9MICO</name>
<evidence type="ECO:0000313" key="4">
    <source>
        <dbReference type="Proteomes" id="UP000199639"/>
    </source>
</evidence>
<dbReference type="STRING" id="1424659.SAMN05216368_11838"/>
<organism evidence="2 4">
    <name type="scientific">Cryobacterium flavum</name>
    <dbReference type="NCBI Taxonomy" id="1424659"/>
    <lineage>
        <taxon>Bacteria</taxon>
        <taxon>Bacillati</taxon>
        <taxon>Actinomycetota</taxon>
        <taxon>Actinomycetes</taxon>
        <taxon>Micrococcales</taxon>
        <taxon>Microbacteriaceae</taxon>
        <taxon>Cryobacterium</taxon>
    </lineage>
</organism>
<protein>
    <submittedName>
        <fullName evidence="2">Uncharacterized protein</fullName>
    </submittedName>
</protein>
<sequence>MRWPDQENPTRPKARIRRKQTASRNIELSLVARADTRPFKDPLGDGLASAVGTQSSAFADALRSDADALPGTYWDGAADPAPLGLATGGLAFSNVRENANSVIFDALISSGTRNPGGDRFADSENYFAPSSIYTCFSVVIKSASEAITEWTYVNADCASDLVADR</sequence>
<accession>A0A4R8UXZ2</accession>
<dbReference type="EMBL" id="SOFD01000041">
    <property type="protein sequence ID" value="TFB72889.1"/>
    <property type="molecule type" value="Genomic_DNA"/>
</dbReference>
<feature type="region of interest" description="Disordered" evidence="1">
    <location>
        <begin position="1"/>
        <end position="21"/>
    </location>
</feature>
<gene>
    <name evidence="3" type="ORF">E3O21_17430</name>
    <name evidence="2" type="ORF">SAMN05216368_11838</name>
</gene>
<evidence type="ECO:0000313" key="3">
    <source>
        <dbReference type="EMBL" id="TFB72889.1"/>
    </source>
</evidence>
<keyword evidence="5" id="KW-1185">Reference proteome</keyword>